<proteinExistence type="predicted"/>
<name>A0A556MRY4_9SPHI</name>
<organism evidence="2 3">
    <name type="scientific">Mucilaginibacter corticis</name>
    <dbReference type="NCBI Taxonomy" id="2597670"/>
    <lineage>
        <taxon>Bacteria</taxon>
        <taxon>Pseudomonadati</taxon>
        <taxon>Bacteroidota</taxon>
        <taxon>Sphingobacteriia</taxon>
        <taxon>Sphingobacteriales</taxon>
        <taxon>Sphingobacteriaceae</taxon>
        <taxon>Mucilaginibacter</taxon>
    </lineage>
</organism>
<dbReference type="EMBL" id="VLPK01000001">
    <property type="protein sequence ID" value="TSJ42716.1"/>
    <property type="molecule type" value="Genomic_DNA"/>
</dbReference>
<feature type="chain" id="PRO_5022243798" description="Lipoprotein" evidence="1">
    <location>
        <begin position="22"/>
        <end position="119"/>
    </location>
</feature>
<dbReference type="Proteomes" id="UP000318733">
    <property type="component" value="Unassembled WGS sequence"/>
</dbReference>
<protein>
    <recommendedName>
        <fullName evidence="4">Lipoprotein</fullName>
    </recommendedName>
</protein>
<dbReference type="RefSeq" id="WP_144246287.1">
    <property type="nucleotide sequence ID" value="NZ_VLPK01000001.1"/>
</dbReference>
<dbReference type="AlphaFoldDB" id="A0A556MRY4"/>
<keyword evidence="3" id="KW-1185">Reference proteome</keyword>
<comment type="caution">
    <text evidence="2">The sequence shown here is derived from an EMBL/GenBank/DDBJ whole genome shotgun (WGS) entry which is preliminary data.</text>
</comment>
<sequence>MKNLKITVALLSFVAMITACGRPGRHVVISEDDGNGGVKIEYVGRTYFSDDSTEITRITPNGFAKYEKDGQSLIASRDGHGDITYQINGNEKQRHLSNTDKVFLTKVFKDMIKRGHYND</sequence>
<gene>
    <name evidence="2" type="ORF">FO440_00550</name>
</gene>
<feature type="signal peptide" evidence="1">
    <location>
        <begin position="1"/>
        <end position="21"/>
    </location>
</feature>
<dbReference type="PROSITE" id="PS51257">
    <property type="entry name" value="PROKAR_LIPOPROTEIN"/>
    <property type="match status" value="1"/>
</dbReference>
<evidence type="ECO:0000256" key="1">
    <source>
        <dbReference type="SAM" id="SignalP"/>
    </source>
</evidence>
<evidence type="ECO:0000313" key="3">
    <source>
        <dbReference type="Proteomes" id="UP000318733"/>
    </source>
</evidence>
<keyword evidence="1" id="KW-0732">Signal</keyword>
<reference evidence="2 3" key="1">
    <citation type="submission" date="2019-07" db="EMBL/GenBank/DDBJ databases">
        <authorList>
            <person name="Huq M.A."/>
        </authorList>
    </citation>
    <scope>NUCLEOTIDE SEQUENCE [LARGE SCALE GENOMIC DNA]</scope>
    <source>
        <strain evidence="2 3">MAH-19</strain>
    </source>
</reference>
<evidence type="ECO:0008006" key="4">
    <source>
        <dbReference type="Google" id="ProtNLM"/>
    </source>
</evidence>
<evidence type="ECO:0000313" key="2">
    <source>
        <dbReference type="EMBL" id="TSJ42716.1"/>
    </source>
</evidence>
<accession>A0A556MRY4</accession>
<dbReference type="OrthoDB" id="798464at2"/>